<feature type="binding site" evidence="8">
    <location>
        <position position="150"/>
    </location>
    <ligand>
        <name>substrate</name>
    </ligand>
</feature>
<keyword evidence="5 8" id="KW-0457">Lysine biosynthesis</keyword>
<feature type="site" description="Could be important to modulate the pK values of the two catalytic cysteine residues" evidence="8">
    <location>
        <position position="200"/>
    </location>
</feature>
<dbReference type="Gene3D" id="3.10.310.10">
    <property type="entry name" value="Diaminopimelate Epimerase, Chain A, domain 1"/>
    <property type="match status" value="2"/>
</dbReference>
<feature type="binding site" evidence="8">
    <location>
        <begin position="200"/>
        <end position="201"/>
    </location>
    <ligand>
        <name>substrate</name>
    </ligand>
</feature>
<evidence type="ECO:0000256" key="7">
    <source>
        <dbReference type="ARBA" id="ARBA00051712"/>
    </source>
</evidence>
<dbReference type="GO" id="GO:0009089">
    <property type="term" value="P:lysine biosynthetic process via diaminopimelate"/>
    <property type="evidence" value="ECO:0007669"/>
    <property type="project" value="UniProtKB-UniRule"/>
</dbReference>
<protein>
    <recommendedName>
        <fullName evidence="3 8">Diaminopimelate epimerase</fullName>
        <shortName evidence="8">DAP epimerase</shortName>
        <ecNumber evidence="3 8">5.1.1.7</ecNumber>
    </recommendedName>
    <alternativeName>
        <fullName evidence="8">PLP-independent amino acid racemase</fullName>
    </alternativeName>
</protein>
<comment type="catalytic activity">
    <reaction evidence="7 8">
        <text>(2S,6S)-2,6-diaminopimelate = meso-2,6-diaminopimelate</text>
        <dbReference type="Rhea" id="RHEA:15393"/>
        <dbReference type="ChEBI" id="CHEBI:57609"/>
        <dbReference type="ChEBI" id="CHEBI:57791"/>
        <dbReference type="EC" id="5.1.1.7"/>
    </reaction>
</comment>
<evidence type="ECO:0000256" key="8">
    <source>
        <dbReference type="HAMAP-Rule" id="MF_00197"/>
    </source>
</evidence>
<dbReference type="GO" id="GO:0005829">
    <property type="term" value="C:cytosol"/>
    <property type="evidence" value="ECO:0007669"/>
    <property type="project" value="TreeGrafter"/>
</dbReference>
<evidence type="ECO:0000256" key="1">
    <source>
        <dbReference type="ARBA" id="ARBA00005196"/>
    </source>
</evidence>
<feature type="active site" evidence="9">
    <location>
        <position position="64"/>
    </location>
</feature>
<keyword evidence="4 8" id="KW-0028">Amino-acid biosynthesis</keyword>
<dbReference type="PANTHER" id="PTHR31689:SF0">
    <property type="entry name" value="DIAMINOPIMELATE EPIMERASE"/>
    <property type="match status" value="1"/>
</dbReference>
<dbReference type="Proteomes" id="UP000536835">
    <property type="component" value="Unassembled WGS sequence"/>
</dbReference>
<evidence type="ECO:0000256" key="2">
    <source>
        <dbReference type="ARBA" id="ARBA00010219"/>
    </source>
</evidence>
<comment type="subunit">
    <text evidence="8">Homodimer.</text>
</comment>
<comment type="subcellular location">
    <subcellularLocation>
        <location evidence="8">Cytoplasm</location>
    </subcellularLocation>
</comment>
<keyword evidence="11" id="KW-1185">Reference proteome</keyword>
<gene>
    <name evidence="8" type="primary">dapF</name>
    <name evidence="10" type="ORF">HK107_06175</name>
</gene>
<sequence>MDGAGNDFVITDLREGGRMTAEAAQYLGDRDGPFGCDQIIVLEERRERPFMSIWNADGTAAGACGNAARCVAKILFGEEGGEALAFGSPSGDLRASLQDSLVEVDMGSPRVDWDEIPLAEPCDDTSSLPFDPALRARFGLPSPAGASMGNPHATFFVDDAESALLESFGPEIESHPFFPDRVNVSAASVKDGVIRLRTYERGVGITAACGTAACAALVNAHRLGLTGREADVVADGGRLRIRWDEETGHVLMAGPTCLHREGRF</sequence>
<accession>A0A7Y3W4W5</accession>
<dbReference type="EC" id="5.1.1.7" evidence="3 8"/>
<evidence type="ECO:0000256" key="5">
    <source>
        <dbReference type="ARBA" id="ARBA00023154"/>
    </source>
</evidence>
<keyword evidence="6 8" id="KW-0413">Isomerase</keyword>
<dbReference type="InterPro" id="IPR001653">
    <property type="entry name" value="DAP_epimerase_DapF"/>
</dbReference>
<organism evidence="10 11">
    <name type="scientific">Parvularcula mediterranea</name>
    <dbReference type="NCBI Taxonomy" id="2732508"/>
    <lineage>
        <taxon>Bacteria</taxon>
        <taxon>Pseudomonadati</taxon>
        <taxon>Pseudomonadota</taxon>
        <taxon>Alphaproteobacteria</taxon>
        <taxon>Parvularculales</taxon>
        <taxon>Parvularculaceae</taxon>
        <taxon>Parvularcula</taxon>
    </lineage>
</organism>
<evidence type="ECO:0000313" key="11">
    <source>
        <dbReference type="Proteomes" id="UP000536835"/>
    </source>
</evidence>
<name>A0A7Y3W4W5_9PROT</name>
<feature type="binding site" evidence="8">
    <location>
        <begin position="65"/>
        <end position="66"/>
    </location>
    <ligand>
        <name>substrate</name>
    </ligand>
</feature>
<dbReference type="NCBIfam" id="TIGR00652">
    <property type="entry name" value="DapF"/>
    <property type="match status" value="1"/>
</dbReference>
<evidence type="ECO:0000256" key="4">
    <source>
        <dbReference type="ARBA" id="ARBA00022605"/>
    </source>
</evidence>
<feature type="binding site" evidence="8">
    <location>
        <position position="55"/>
    </location>
    <ligand>
        <name>substrate</name>
    </ligand>
</feature>
<reference evidence="10 11" key="1">
    <citation type="submission" date="2020-05" db="EMBL/GenBank/DDBJ databases">
        <title>Parvularcula mediterraneae sp. nov., isolated from polypropylene straw from shallow seawater of the seashore of Laganas in Zakynthos island, Greece.</title>
        <authorList>
            <person name="Szabo I."/>
            <person name="Al-Omari J."/>
            <person name="Rado J."/>
            <person name="Szerdahelyi G.S."/>
        </authorList>
    </citation>
    <scope>NUCLEOTIDE SEQUENCE [LARGE SCALE GENOMIC DNA]</scope>
    <source>
        <strain evidence="10 11">ZS-1/3</strain>
    </source>
</reference>
<dbReference type="InterPro" id="IPR018510">
    <property type="entry name" value="DAP_epimerase_AS"/>
</dbReference>
<dbReference type="PROSITE" id="PS01326">
    <property type="entry name" value="DAP_EPIMERASE"/>
    <property type="match status" value="1"/>
</dbReference>
<comment type="caution">
    <text evidence="10">The sequence shown here is derived from an EMBL/GenBank/DDBJ whole genome shotgun (WGS) entry which is preliminary data.</text>
</comment>
<feature type="active site" description="Proton acceptor" evidence="8">
    <location>
        <position position="209"/>
    </location>
</feature>
<evidence type="ECO:0000256" key="6">
    <source>
        <dbReference type="ARBA" id="ARBA00023235"/>
    </source>
</evidence>
<comment type="similarity">
    <text evidence="2 8">Belongs to the diaminopimelate epimerase family.</text>
</comment>
<dbReference type="Pfam" id="PF01678">
    <property type="entry name" value="DAP_epimerase"/>
    <property type="match status" value="2"/>
</dbReference>
<dbReference type="PANTHER" id="PTHR31689">
    <property type="entry name" value="DIAMINOPIMELATE EPIMERASE, CHLOROPLASTIC"/>
    <property type="match status" value="1"/>
</dbReference>
<keyword evidence="8" id="KW-0963">Cytoplasm</keyword>
<feature type="binding site" evidence="8">
    <location>
        <begin position="210"/>
        <end position="211"/>
    </location>
    <ligand>
        <name>substrate</name>
    </ligand>
</feature>
<comment type="function">
    <text evidence="8">Catalyzes the stereoinversion of LL-2,6-diaminopimelate (L,L-DAP) to meso-diaminopimelate (meso-DAP), a precursor of L-lysine and an essential component of the bacterial peptidoglycan.</text>
</comment>
<dbReference type="GO" id="GO:0008837">
    <property type="term" value="F:diaminopimelate epimerase activity"/>
    <property type="evidence" value="ECO:0007669"/>
    <property type="project" value="UniProtKB-UniRule"/>
</dbReference>
<dbReference type="AlphaFoldDB" id="A0A7Y3W4W5"/>
<comment type="pathway">
    <text evidence="1 8">Amino-acid biosynthesis; L-lysine biosynthesis via DAP pathway; DL-2,6-diaminopimelate from LL-2,6-diaminopimelate: step 1/1.</text>
</comment>
<feature type="active site" description="Proton donor" evidence="8">
    <location>
        <position position="64"/>
    </location>
</feature>
<evidence type="ECO:0000256" key="9">
    <source>
        <dbReference type="PROSITE-ProRule" id="PRU10125"/>
    </source>
</evidence>
<feature type="site" description="Could be important to modulate the pK values of the two catalytic cysteine residues" evidence="8">
    <location>
        <position position="152"/>
    </location>
</feature>
<dbReference type="SUPFAM" id="SSF54506">
    <property type="entry name" value="Diaminopimelate epimerase-like"/>
    <property type="match status" value="2"/>
</dbReference>
<dbReference type="UniPathway" id="UPA00034">
    <property type="reaction ID" value="UER00025"/>
</dbReference>
<dbReference type="HAMAP" id="MF_00197">
    <property type="entry name" value="DAP_epimerase"/>
    <property type="match status" value="1"/>
</dbReference>
<feature type="binding site" evidence="8">
    <location>
        <position position="183"/>
    </location>
    <ligand>
        <name>substrate</name>
    </ligand>
</feature>
<proteinExistence type="inferred from homology"/>
<feature type="binding site" evidence="8">
    <location>
        <position position="38"/>
    </location>
    <ligand>
        <name>substrate</name>
    </ligand>
</feature>
<dbReference type="EMBL" id="JABFCX010000002">
    <property type="protein sequence ID" value="NNU15908.1"/>
    <property type="molecule type" value="Genomic_DNA"/>
</dbReference>
<evidence type="ECO:0000256" key="3">
    <source>
        <dbReference type="ARBA" id="ARBA00013080"/>
    </source>
</evidence>
<evidence type="ECO:0000313" key="10">
    <source>
        <dbReference type="EMBL" id="NNU15908.1"/>
    </source>
</evidence>
<feature type="binding site" evidence="8">
    <location>
        <position position="6"/>
    </location>
    <ligand>
        <name>substrate</name>
    </ligand>
</feature>